<feature type="region of interest" description="Disordered" evidence="1">
    <location>
        <begin position="30"/>
        <end position="82"/>
    </location>
</feature>
<organism evidence="2 3">
    <name type="scientific">Sphingomonas ginsenosidivorax</name>
    <dbReference type="NCBI Taxonomy" id="862135"/>
    <lineage>
        <taxon>Bacteria</taxon>
        <taxon>Pseudomonadati</taxon>
        <taxon>Pseudomonadota</taxon>
        <taxon>Alphaproteobacteria</taxon>
        <taxon>Sphingomonadales</taxon>
        <taxon>Sphingomonadaceae</taxon>
        <taxon>Sphingomonas</taxon>
    </lineage>
</organism>
<dbReference type="RefSeq" id="WP_147082496.1">
    <property type="nucleotide sequence ID" value="NZ_VOQR01000001.1"/>
</dbReference>
<dbReference type="AlphaFoldDB" id="A0A5C6UEW5"/>
<evidence type="ECO:0008006" key="4">
    <source>
        <dbReference type="Google" id="ProtNLM"/>
    </source>
</evidence>
<name>A0A5C6UEW5_9SPHN</name>
<keyword evidence="3" id="KW-1185">Reference proteome</keyword>
<comment type="caution">
    <text evidence="2">The sequence shown here is derived from an EMBL/GenBank/DDBJ whole genome shotgun (WGS) entry which is preliminary data.</text>
</comment>
<proteinExistence type="predicted"/>
<reference evidence="2 3" key="1">
    <citation type="journal article" date="2013" name="Antonie Van Leeuwenhoek">
        <title>Sphingomonas ginsenosidivorax sp. nov., with the ability to transform ginsenosides.</title>
        <authorList>
            <person name="Jin X.F."/>
            <person name="Kim J.K."/>
            <person name="Liu Q.M."/>
            <person name="Kang M.S."/>
            <person name="He D."/>
            <person name="Jin F.X."/>
            <person name="Kim S.C."/>
            <person name="Im W.T."/>
        </authorList>
    </citation>
    <scope>NUCLEOTIDE SEQUENCE [LARGE SCALE GENOMIC DNA]</scope>
    <source>
        <strain evidence="2 3">KHI67</strain>
    </source>
</reference>
<gene>
    <name evidence="2" type="ORF">FSB78_10495</name>
</gene>
<evidence type="ECO:0000256" key="1">
    <source>
        <dbReference type="SAM" id="MobiDB-lite"/>
    </source>
</evidence>
<evidence type="ECO:0000313" key="2">
    <source>
        <dbReference type="EMBL" id="TXC71323.1"/>
    </source>
</evidence>
<evidence type="ECO:0000313" key="3">
    <source>
        <dbReference type="Proteomes" id="UP000321250"/>
    </source>
</evidence>
<accession>A0A5C6UEW5</accession>
<sequence length="365" mass="40069">MTMPNDSRKGNDFTEKTRAIIGHRAGFRCSHPACRAPTAGPSAESEAARSDTATASHIISASPNPPARRRRPVGDKTELHGPDNGIWMCGTDGRLIDTDESTYTVETLRHWKRLAERRAHLAQILKRDSVVLADDDTISHPLAPLYLPVGPTRDLVDRIDTVLIEACSYEVWGAAPTHVIRELLAEIVRNAASYGGATEALLTVEPTRIHLTDNGAAFDLLSLVGHQNGRGGQAALSTVLRDWSGSIFVESEVTSEGNRYTVALIRTIKQLQAVTPCTFTLNYEAVMGHAEPVPSDYDQCSVVHLIWDIGITYSDVDEAHAWVAWLRELGKAVVLVAPPMSDGLQEFIRAKFPEERLLILRRDVA</sequence>
<dbReference type="EMBL" id="VOQR01000001">
    <property type="protein sequence ID" value="TXC71323.1"/>
    <property type="molecule type" value="Genomic_DNA"/>
</dbReference>
<dbReference type="OrthoDB" id="5379188at2"/>
<feature type="compositionally biased region" description="Basic and acidic residues" evidence="1">
    <location>
        <begin position="72"/>
        <end position="81"/>
    </location>
</feature>
<protein>
    <recommendedName>
        <fullName evidence="4">HNH endonuclease</fullName>
    </recommendedName>
</protein>
<dbReference type="Proteomes" id="UP000321250">
    <property type="component" value="Unassembled WGS sequence"/>
</dbReference>